<reference evidence="1" key="1">
    <citation type="submission" date="2023-06" db="EMBL/GenBank/DDBJ databases">
        <title>Phylogenetic Diversity of Rhizobium strains.</title>
        <authorList>
            <person name="Moura F.T."/>
            <person name="Helene L.C.F."/>
            <person name="Hungria M."/>
        </authorList>
    </citation>
    <scope>NUCLEOTIDE SEQUENCE</scope>
    <source>
        <strain evidence="1">CCGE526</strain>
    </source>
</reference>
<keyword evidence="2" id="KW-1185">Reference proteome</keyword>
<dbReference type="RefSeq" id="WP_285872494.1">
    <property type="nucleotide sequence ID" value="NZ_JARFYM010000038.1"/>
</dbReference>
<dbReference type="EMBL" id="JARFYM010000038">
    <property type="protein sequence ID" value="MDL2403079.1"/>
    <property type="molecule type" value="Genomic_DNA"/>
</dbReference>
<name>A0ABT7K394_9HYPH</name>
<evidence type="ECO:0000313" key="2">
    <source>
        <dbReference type="Proteomes" id="UP001172645"/>
    </source>
</evidence>
<evidence type="ECO:0008006" key="3">
    <source>
        <dbReference type="Google" id="ProtNLM"/>
    </source>
</evidence>
<organism evidence="1 2">
    <name type="scientific">Rhizobium mayense</name>
    <dbReference type="NCBI Taxonomy" id="1312184"/>
    <lineage>
        <taxon>Bacteria</taxon>
        <taxon>Pseudomonadati</taxon>
        <taxon>Pseudomonadota</taxon>
        <taxon>Alphaproteobacteria</taxon>
        <taxon>Hyphomicrobiales</taxon>
        <taxon>Rhizobiaceae</taxon>
        <taxon>Rhizobium/Agrobacterium group</taxon>
        <taxon>Rhizobium</taxon>
    </lineage>
</organism>
<dbReference type="Proteomes" id="UP001172645">
    <property type="component" value="Unassembled WGS sequence"/>
</dbReference>
<proteinExistence type="predicted"/>
<protein>
    <recommendedName>
        <fullName evidence="3">HEPN domain-containing protein</fullName>
    </recommendedName>
</protein>
<gene>
    <name evidence="1" type="ORF">PY649_29730</name>
</gene>
<evidence type="ECO:0000313" key="1">
    <source>
        <dbReference type="EMBL" id="MDL2403079.1"/>
    </source>
</evidence>
<accession>A0ABT7K394</accession>
<comment type="caution">
    <text evidence="1">The sequence shown here is derived from an EMBL/GenBank/DDBJ whole genome shotgun (WGS) entry which is preliminary data.</text>
</comment>
<sequence>MAYRQDLISAARRHLRSAQRLYETSAAGDQPGCKAVAGYLFGLAGELALKAAMRNSGMAQLSKEERRSDPFFAHFPALKTLLLDSAKGRRAGELVKLAEQSQLFQNWDTDMRYAPTDDIQLTWVDAWKTSAEDLVQRMDIA</sequence>